<dbReference type="Proteomes" id="UP000807342">
    <property type="component" value="Unassembled WGS sequence"/>
</dbReference>
<comment type="caution">
    <text evidence="1">The sequence shown here is derived from an EMBL/GenBank/DDBJ whole genome shotgun (WGS) entry which is preliminary data.</text>
</comment>
<accession>A0A9P5X0Y9</accession>
<keyword evidence="2" id="KW-1185">Reference proteome</keyword>
<sequence>MVLLPVSDDANPDIELYLRSGFKNILRRRNIPVTSQWPSDDNIQTLVNASKGLFVYAATVLRDVDQAGSPSEALRAACVATLNPTDSSVFAGLDAFYMVIMQRIPPEDLSTVRLLCRLLCSRASYPGSGYTSSVMQISNLLELSEIDFRAICNRLSAVLHVHDHSDSFDPSRFGDTDRPFWHAAPAFINELRAHVRARLGGSIHFYHKSFHDFLRDPTRSGPFCVRSSPMLNAYFKHCLEAMLKYEESYGFQGSDLILAHGVADLASSLSWPYTNELVNSVLKACVYDLAFDICFQWGNLPDIEHQLLQRFGRADFRKVRQNEVMLYAGYDNFMPWRRWGCYAHCKFIRGTQLFCTPRDEFRESFDVTKFKAVR</sequence>
<evidence type="ECO:0000313" key="2">
    <source>
        <dbReference type="Proteomes" id="UP000807342"/>
    </source>
</evidence>
<reference evidence="1" key="1">
    <citation type="submission" date="2020-11" db="EMBL/GenBank/DDBJ databases">
        <authorList>
            <consortium name="DOE Joint Genome Institute"/>
            <person name="Ahrendt S."/>
            <person name="Riley R."/>
            <person name="Andreopoulos W."/>
            <person name="Labutti K."/>
            <person name="Pangilinan J."/>
            <person name="Ruiz-Duenas F.J."/>
            <person name="Barrasa J.M."/>
            <person name="Sanchez-Garcia M."/>
            <person name="Camarero S."/>
            <person name="Miyauchi S."/>
            <person name="Serrano A."/>
            <person name="Linde D."/>
            <person name="Babiker R."/>
            <person name="Drula E."/>
            <person name="Ayuso-Fernandez I."/>
            <person name="Pacheco R."/>
            <person name="Padilla G."/>
            <person name="Ferreira P."/>
            <person name="Barriuso J."/>
            <person name="Kellner H."/>
            <person name="Castanera R."/>
            <person name="Alfaro M."/>
            <person name="Ramirez L."/>
            <person name="Pisabarro A.G."/>
            <person name="Kuo A."/>
            <person name="Tritt A."/>
            <person name="Lipzen A."/>
            <person name="He G."/>
            <person name="Yan M."/>
            <person name="Ng V."/>
            <person name="Cullen D."/>
            <person name="Martin F."/>
            <person name="Rosso M.-N."/>
            <person name="Henrissat B."/>
            <person name="Hibbett D."/>
            <person name="Martinez A.T."/>
            <person name="Grigoriev I.V."/>
        </authorList>
    </citation>
    <scope>NUCLEOTIDE SEQUENCE</scope>
    <source>
        <strain evidence="1">MF-IS2</strain>
    </source>
</reference>
<organism evidence="1 2">
    <name type="scientific">Macrolepiota fuliginosa MF-IS2</name>
    <dbReference type="NCBI Taxonomy" id="1400762"/>
    <lineage>
        <taxon>Eukaryota</taxon>
        <taxon>Fungi</taxon>
        <taxon>Dikarya</taxon>
        <taxon>Basidiomycota</taxon>
        <taxon>Agaricomycotina</taxon>
        <taxon>Agaricomycetes</taxon>
        <taxon>Agaricomycetidae</taxon>
        <taxon>Agaricales</taxon>
        <taxon>Agaricineae</taxon>
        <taxon>Agaricaceae</taxon>
        <taxon>Macrolepiota</taxon>
    </lineage>
</organism>
<evidence type="ECO:0000313" key="1">
    <source>
        <dbReference type="EMBL" id="KAF9441320.1"/>
    </source>
</evidence>
<dbReference type="OrthoDB" id="3262196at2759"/>
<dbReference type="EMBL" id="MU151955">
    <property type="protein sequence ID" value="KAF9441320.1"/>
    <property type="molecule type" value="Genomic_DNA"/>
</dbReference>
<dbReference type="AlphaFoldDB" id="A0A9P5X0Y9"/>
<protein>
    <submittedName>
        <fullName evidence="1">Uncharacterized protein</fullName>
    </submittedName>
</protein>
<proteinExistence type="predicted"/>
<name>A0A9P5X0Y9_9AGAR</name>
<gene>
    <name evidence="1" type="ORF">P691DRAFT_585355</name>
</gene>